<feature type="region of interest" description="Disordered" evidence="1">
    <location>
        <begin position="169"/>
        <end position="218"/>
    </location>
</feature>
<gene>
    <name evidence="2" type="ORF">NCTC11632_02157</name>
</gene>
<sequence>MRTLSVAVLEADDLARFVVGVFPALSLGVDGDDQLFVFVVLLQRNPSGFVYDFVDQVSPVVEIVRRKAQTVTRGRMSGLILRMMLENAAVAPGVHTARRVSPALVRPVGNSAPSDRQPDQQMPLVTETFDGLLTVRALDHVAGLIVDVAYQVASLTRYARMQTQHTAPRIRLHLDDTPHTVRNGTKHTAGRVAQTKGKNLRLSPPKRASSNPTGSSDR</sequence>
<accession>A0A379EH02</accession>
<proteinExistence type="predicted"/>
<evidence type="ECO:0000313" key="3">
    <source>
        <dbReference type="Proteomes" id="UP000254156"/>
    </source>
</evidence>
<reference evidence="2 3" key="1">
    <citation type="submission" date="2018-06" db="EMBL/GenBank/DDBJ databases">
        <authorList>
            <consortium name="Pathogen Informatics"/>
            <person name="Doyle S."/>
        </authorList>
    </citation>
    <scope>NUCLEOTIDE SEQUENCE [LARGE SCALE GENOMIC DNA]</scope>
    <source>
        <strain evidence="2 3">NCTC11632</strain>
    </source>
</reference>
<evidence type="ECO:0000313" key="2">
    <source>
        <dbReference type="EMBL" id="SUB98084.1"/>
    </source>
</evidence>
<dbReference type="Proteomes" id="UP000254156">
    <property type="component" value="Unassembled WGS sequence"/>
</dbReference>
<feature type="compositionally biased region" description="Polar residues" evidence="1">
    <location>
        <begin position="208"/>
        <end position="218"/>
    </location>
</feature>
<organism evidence="2 3">
    <name type="scientific">Porphyromonas macacae</name>
    <dbReference type="NCBI Taxonomy" id="28115"/>
    <lineage>
        <taxon>Bacteria</taxon>
        <taxon>Pseudomonadati</taxon>
        <taxon>Bacteroidota</taxon>
        <taxon>Bacteroidia</taxon>
        <taxon>Bacteroidales</taxon>
        <taxon>Porphyromonadaceae</taxon>
        <taxon>Porphyromonas</taxon>
    </lineage>
</organism>
<dbReference type="EMBL" id="UGTF01000006">
    <property type="protein sequence ID" value="SUB98084.1"/>
    <property type="molecule type" value="Genomic_DNA"/>
</dbReference>
<dbReference type="AlphaFoldDB" id="A0A379EH02"/>
<protein>
    <submittedName>
        <fullName evidence="2">Uncharacterized protein</fullName>
    </submittedName>
</protein>
<evidence type="ECO:0000256" key="1">
    <source>
        <dbReference type="SAM" id="MobiDB-lite"/>
    </source>
</evidence>
<name>A0A379EH02_9PORP</name>